<keyword evidence="2" id="KW-0378">Hydrolase</keyword>
<dbReference type="Pfam" id="PF01541">
    <property type="entry name" value="GIY-YIG"/>
    <property type="match status" value="1"/>
</dbReference>
<keyword evidence="2" id="KW-0540">Nuclease</keyword>
<proteinExistence type="predicted"/>
<dbReference type="AlphaFoldDB" id="A0A513U0R9"/>
<dbReference type="InterPro" id="IPR035901">
    <property type="entry name" value="GIY-YIG_endonuc_sf"/>
</dbReference>
<dbReference type="InterPro" id="IPR003647">
    <property type="entry name" value="Intron_nuc_1_rpt"/>
</dbReference>
<name>A0A513U0R9_9PEZI</name>
<reference evidence="2" key="1">
    <citation type="journal article" name="Sci. Rep.">
        <title>Characterization of the mitochondrial genome of the pathogenic fungus Scytalidium auriculariicola (Leotiomycetes) and insights into its phylogenetics.</title>
        <authorList>
            <person name="Chen C."/>
            <person name="Li Q."/>
            <person name="Fu R."/>
            <person name="Wang J."/>
            <person name="Xiong C."/>
            <person name="Fan Z."/>
            <person name="Hu R."/>
            <person name="Zhang H."/>
            <person name="Lu D."/>
        </authorList>
    </citation>
    <scope>NUCLEOTIDE SEQUENCE</scope>
    <source>
        <tissue evidence="2">Mycelium</tissue>
    </source>
</reference>
<dbReference type="InterPro" id="IPR000305">
    <property type="entry name" value="GIY-YIG_endonuc"/>
</dbReference>
<dbReference type="CDD" id="cd10445">
    <property type="entry name" value="GIY-YIG_bI1_like"/>
    <property type="match status" value="1"/>
</dbReference>
<feature type="domain" description="GIY-YIG" evidence="1">
    <location>
        <begin position="101"/>
        <end position="185"/>
    </location>
</feature>
<dbReference type="Gene3D" id="3.40.1440.10">
    <property type="entry name" value="GIY-YIG endonuclease"/>
    <property type="match status" value="1"/>
</dbReference>
<dbReference type="SUPFAM" id="SSF82771">
    <property type="entry name" value="GIY-YIG endonuclease"/>
    <property type="match status" value="1"/>
</dbReference>
<dbReference type="PROSITE" id="PS50164">
    <property type="entry name" value="GIY_YIG"/>
    <property type="match status" value="1"/>
</dbReference>
<keyword evidence="2" id="KW-0496">Mitochondrion</keyword>
<keyword evidence="2" id="KW-0255">Endonuclease</keyword>
<evidence type="ECO:0000313" key="2">
    <source>
        <dbReference type="EMBL" id="QDG01231.1"/>
    </source>
</evidence>
<evidence type="ECO:0000259" key="1">
    <source>
        <dbReference type="PROSITE" id="PS50164"/>
    </source>
</evidence>
<organism evidence="2">
    <name type="scientific">Scytalidium sp</name>
    <dbReference type="NCBI Taxonomy" id="1715249"/>
    <lineage>
        <taxon>Eukaryota</taxon>
        <taxon>Fungi</taxon>
        <taxon>Dikarya</taxon>
        <taxon>Ascomycota</taxon>
        <taxon>Pezizomycotina</taxon>
        <taxon>Leotiomycetes</taxon>
        <taxon>Leotiomycetes incertae sedis</taxon>
        <taxon>Scytalidium</taxon>
    </lineage>
</organism>
<dbReference type="EMBL" id="MK111108">
    <property type="protein sequence ID" value="QDG01231.1"/>
    <property type="molecule type" value="Genomic_DNA"/>
</dbReference>
<sequence length="413" mass="46449">MKNQKLITKLNRPMSSWPSILGREGPISNAYRLATQYVNEGKPITAVEVNKVLAFSGISISQDMLNEILSRPRLNFPNLDSSTIKTDKFLQTIGTVRGKIQVPGVYIWTHLVTGDMYVGSSSKLARRLIGYFNNNHKDTGKLIPLIKKEGVGAFNLQVIPLTESYTANQELCLEQYFLLQPKFNLNTLRVVNDYSGARAIPLYMYTKDLSELIYSSNIQEDFIFKLKIHYSFLSNSLKTGGAYLDKYVFTDKPVVGAKESNMSIEDINLMLDKDRFELQKNKGRKVIIKGIEGNKDTIIFDSVSSCVAFLNNIAPSNKSTLRRHIESGKPYNGYLCQWDTTKSDVNSSIIDKSIEVQVTHVPTDATAIYPSFRKAALSFAPDYITTGPTLKVFAENGKLFKGEFKITILKDKK</sequence>
<dbReference type="GO" id="GO:0004519">
    <property type="term" value="F:endonuclease activity"/>
    <property type="evidence" value="ECO:0007669"/>
    <property type="project" value="UniProtKB-KW"/>
</dbReference>
<gene>
    <name evidence="2" type="primary">orf413</name>
</gene>
<accession>A0A513U0R9</accession>
<dbReference type="SMART" id="SM00497">
    <property type="entry name" value="IENR1"/>
    <property type="match status" value="2"/>
</dbReference>
<dbReference type="SMART" id="SM00465">
    <property type="entry name" value="GIYc"/>
    <property type="match status" value="1"/>
</dbReference>
<protein>
    <submittedName>
        <fullName evidence="2">GIY-YIG endonuclease</fullName>
    </submittedName>
</protein>
<geneLocation type="mitochondrion" evidence="2"/>